<dbReference type="OrthoDB" id="5417323at2"/>
<dbReference type="SUPFAM" id="SSF144091">
    <property type="entry name" value="Rhomboid-like"/>
    <property type="match status" value="1"/>
</dbReference>
<feature type="transmembrane region" description="Helical" evidence="5">
    <location>
        <begin position="102"/>
        <end position="125"/>
    </location>
</feature>
<dbReference type="Proteomes" id="UP000183994">
    <property type="component" value="Unassembled WGS sequence"/>
</dbReference>
<protein>
    <submittedName>
        <fullName evidence="7">Membrane associated serine protease, rhomboid family</fullName>
    </submittedName>
</protein>
<evidence type="ECO:0000256" key="2">
    <source>
        <dbReference type="ARBA" id="ARBA00022692"/>
    </source>
</evidence>
<proteinExistence type="predicted"/>
<sequence length="245" mass="27289">MPSNPQYASMNFGPGLTSLGKKMLIAYAVIYVLELAATHWLNLGIVSRLAVYPIGSGLFDWWQIFTHPFVHNPYSPIGFLLICLVFFFFSNHVEQYFGPQRFLAFFYISAAGGLVCGLLLANVQAFSPPFMGMSPSILAMIVAFGFLNPEATILLMFVLPIKAKYMSYATIVVTAVLFLAKSNPAGAYHLGGMAAGYLYFKFGQGVSPILWIKSQYFAWKMKRLKKRFTVLEGGKGKDDDKPTYH</sequence>
<evidence type="ECO:0000313" key="7">
    <source>
        <dbReference type="EMBL" id="SHK36637.1"/>
    </source>
</evidence>
<dbReference type="InterPro" id="IPR035952">
    <property type="entry name" value="Rhomboid-like_sf"/>
</dbReference>
<dbReference type="PANTHER" id="PTHR43066:SF11">
    <property type="entry name" value="PEPTIDASE S54 RHOMBOID DOMAIN-CONTAINING PROTEIN"/>
    <property type="match status" value="1"/>
</dbReference>
<feature type="transmembrane region" description="Helical" evidence="5">
    <location>
        <begin position="202"/>
        <end position="219"/>
    </location>
</feature>
<dbReference type="Pfam" id="PF01694">
    <property type="entry name" value="Rhomboid"/>
    <property type="match status" value="1"/>
</dbReference>
<feature type="transmembrane region" description="Helical" evidence="5">
    <location>
        <begin position="165"/>
        <end position="182"/>
    </location>
</feature>
<reference evidence="8" key="1">
    <citation type="submission" date="2016-11" db="EMBL/GenBank/DDBJ databases">
        <authorList>
            <person name="Varghese N."/>
            <person name="Submissions S."/>
        </authorList>
    </citation>
    <scope>NUCLEOTIDE SEQUENCE [LARGE SCALE GENOMIC DNA]</scope>
    <source>
        <strain evidence="8">DSM 16219</strain>
    </source>
</reference>
<organism evidence="7 8">
    <name type="scientific">Desulfatibacillum alkenivorans DSM 16219</name>
    <dbReference type="NCBI Taxonomy" id="1121393"/>
    <lineage>
        <taxon>Bacteria</taxon>
        <taxon>Pseudomonadati</taxon>
        <taxon>Thermodesulfobacteriota</taxon>
        <taxon>Desulfobacteria</taxon>
        <taxon>Desulfobacterales</taxon>
        <taxon>Desulfatibacillaceae</taxon>
        <taxon>Desulfatibacillum</taxon>
    </lineage>
</organism>
<feature type="transmembrane region" description="Helical" evidence="5">
    <location>
        <begin position="137"/>
        <end position="158"/>
    </location>
</feature>
<feature type="transmembrane region" description="Helical" evidence="5">
    <location>
        <begin position="24"/>
        <end position="51"/>
    </location>
</feature>
<evidence type="ECO:0000256" key="1">
    <source>
        <dbReference type="ARBA" id="ARBA00004141"/>
    </source>
</evidence>
<evidence type="ECO:0000256" key="4">
    <source>
        <dbReference type="ARBA" id="ARBA00023136"/>
    </source>
</evidence>
<dbReference type="GO" id="GO:0004252">
    <property type="term" value="F:serine-type endopeptidase activity"/>
    <property type="evidence" value="ECO:0007669"/>
    <property type="project" value="InterPro"/>
</dbReference>
<dbReference type="GO" id="GO:0016020">
    <property type="term" value="C:membrane"/>
    <property type="evidence" value="ECO:0007669"/>
    <property type="project" value="UniProtKB-SubCell"/>
</dbReference>
<dbReference type="Gene3D" id="1.20.1540.10">
    <property type="entry name" value="Rhomboid-like"/>
    <property type="match status" value="1"/>
</dbReference>
<dbReference type="EMBL" id="FQZU01000023">
    <property type="protein sequence ID" value="SHK36637.1"/>
    <property type="molecule type" value="Genomic_DNA"/>
</dbReference>
<dbReference type="InterPro" id="IPR022764">
    <property type="entry name" value="Peptidase_S54_rhomboid_dom"/>
</dbReference>
<name>A0A1M6RWI9_9BACT</name>
<evidence type="ECO:0000256" key="3">
    <source>
        <dbReference type="ARBA" id="ARBA00022989"/>
    </source>
</evidence>
<dbReference type="GO" id="GO:0006508">
    <property type="term" value="P:proteolysis"/>
    <property type="evidence" value="ECO:0007669"/>
    <property type="project" value="UniProtKB-KW"/>
</dbReference>
<feature type="domain" description="Peptidase S54 rhomboid" evidence="6">
    <location>
        <begin position="60"/>
        <end position="199"/>
    </location>
</feature>
<evidence type="ECO:0000259" key="6">
    <source>
        <dbReference type="Pfam" id="PF01694"/>
    </source>
</evidence>
<evidence type="ECO:0000313" key="8">
    <source>
        <dbReference type="Proteomes" id="UP000183994"/>
    </source>
</evidence>
<keyword evidence="7" id="KW-0378">Hydrolase</keyword>
<keyword evidence="4 5" id="KW-0472">Membrane</keyword>
<evidence type="ECO:0000256" key="5">
    <source>
        <dbReference type="SAM" id="Phobius"/>
    </source>
</evidence>
<dbReference type="STRING" id="1121393.SAMN02745216_03323"/>
<feature type="transmembrane region" description="Helical" evidence="5">
    <location>
        <begin position="71"/>
        <end position="90"/>
    </location>
</feature>
<keyword evidence="3 5" id="KW-1133">Transmembrane helix</keyword>
<accession>A0A1M6RWI9</accession>
<dbReference type="RefSeq" id="WP_083611094.1">
    <property type="nucleotide sequence ID" value="NZ_FQZU01000023.1"/>
</dbReference>
<gene>
    <name evidence="7" type="ORF">SAMN02745216_03323</name>
</gene>
<keyword evidence="8" id="KW-1185">Reference proteome</keyword>
<comment type="subcellular location">
    <subcellularLocation>
        <location evidence="1">Membrane</location>
        <topology evidence="1">Multi-pass membrane protein</topology>
    </subcellularLocation>
</comment>
<keyword evidence="7" id="KW-0645">Protease</keyword>
<keyword evidence="2 5" id="KW-0812">Transmembrane</keyword>
<dbReference type="AlphaFoldDB" id="A0A1M6RWI9"/>
<dbReference type="PANTHER" id="PTHR43066">
    <property type="entry name" value="RHOMBOID-RELATED PROTEIN"/>
    <property type="match status" value="1"/>
</dbReference>